<comment type="caution">
    <text evidence="1">The sequence shown here is derived from an EMBL/GenBank/DDBJ whole genome shotgun (WGS) entry which is preliminary data.</text>
</comment>
<sequence length="61" mass="6706">METKVTNLGYGLTSKLGLGAFLNSVCQKIAASFRIVSAQFARVGSVSINLRRRCFFAFVYP</sequence>
<proteinExistence type="predicted"/>
<reference evidence="1" key="1">
    <citation type="submission" date="2021-02" db="EMBL/GenBank/DDBJ databases">
        <authorList>
            <person name="Nowell W R."/>
        </authorList>
    </citation>
    <scope>NUCLEOTIDE SEQUENCE</scope>
</reference>
<dbReference type="Proteomes" id="UP000682733">
    <property type="component" value="Unassembled WGS sequence"/>
</dbReference>
<evidence type="ECO:0000313" key="2">
    <source>
        <dbReference type="EMBL" id="CAF4388418.1"/>
    </source>
</evidence>
<dbReference type="EMBL" id="CAJOBA010070445">
    <property type="protein sequence ID" value="CAF4388418.1"/>
    <property type="molecule type" value="Genomic_DNA"/>
</dbReference>
<protein>
    <submittedName>
        <fullName evidence="1">Uncharacterized protein</fullName>
    </submittedName>
</protein>
<feature type="non-terminal residue" evidence="1">
    <location>
        <position position="61"/>
    </location>
</feature>
<accession>A0A8S2FYJ2</accession>
<evidence type="ECO:0000313" key="3">
    <source>
        <dbReference type="Proteomes" id="UP000677228"/>
    </source>
</evidence>
<dbReference type="Proteomes" id="UP000677228">
    <property type="component" value="Unassembled WGS sequence"/>
</dbReference>
<organism evidence="1 3">
    <name type="scientific">Didymodactylos carnosus</name>
    <dbReference type="NCBI Taxonomy" id="1234261"/>
    <lineage>
        <taxon>Eukaryota</taxon>
        <taxon>Metazoa</taxon>
        <taxon>Spiralia</taxon>
        <taxon>Gnathifera</taxon>
        <taxon>Rotifera</taxon>
        <taxon>Eurotatoria</taxon>
        <taxon>Bdelloidea</taxon>
        <taxon>Philodinida</taxon>
        <taxon>Philodinidae</taxon>
        <taxon>Didymodactylos</taxon>
    </lineage>
</organism>
<dbReference type="EMBL" id="CAJNOK010047186">
    <property type="protein sequence ID" value="CAF1586715.1"/>
    <property type="molecule type" value="Genomic_DNA"/>
</dbReference>
<dbReference type="AlphaFoldDB" id="A0A8S2FYJ2"/>
<name>A0A8S2FYJ2_9BILA</name>
<evidence type="ECO:0000313" key="1">
    <source>
        <dbReference type="EMBL" id="CAF1586715.1"/>
    </source>
</evidence>
<gene>
    <name evidence="1" type="ORF">OVA965_LOCUS41296</name>
    <name evidence="2" type="ORF">TMI583_LOCUS42905</name>
</gene>